<gene>
    <name evidence="5" type="ORF">NRE15_05440</name>
</gene>
<proteinExistence type="inferred from homology"/>
<evidence type="ECO:0000259" key="4">
    <source>
        <dbReference type="Pfam" id="PF17853"/>
    </source>
</evidence>
<protein>
    <submittedName>
        <fullName evidence="5">PucR family transcriptional regulator ligand-binding domain-containing protein</fullName>
    </submittedName>
</protein>
<accession>A0ABY5P920</accession>
<reference evidence="5 6" key="1">
    <citation type="submission" date="2022-08" db="EMBL/GenBank/DDBJ databases">
        <title>Aerococcaceae sp. nov isolated from spoiled eye mask.</title>
        <authorList>
            <person name="Zhou G."/>
            <person name="Xie X.-B."/>
            <person name="Shi Q.-S."/>
            <person name="Wang Y.-S."/>
            <person name="Wen X."/>
            <person name="Peng H."/>
            <person name="Yang X.-J."/>
            <person name="Tao H.-B."/>
            <person name="Huang X.-M."/>
        </authorList>
    </citation>
    <scope>NUCLEOTIDE SEQUENCE [LARGE SCALE GENOMIC DNA]</scope>
    <source>
        <strain evidence="6">DM20194951</strain>
    </source>
</reference>
<keyword evidence="6" id="KW-1185">Reference proteome</keyword>
<dbReference type="Pfam" id="PF17853">
    <property type="entry name" value="GGDEF_2"/>
    <property type="match status" value="1"/>
</dbReference>
<dbReference type="Proteomes" id="UP001315967">
    <property type="component" value="Chromosome"/>
</dbReference>
<feature type="domain" description="Purine catabolism PurC-like" evidence="2">
    <location>
        <begin position="10"/>
        <end position="131"/>
    </location>
</feature>
<evidence type="ECO:0000313" key="5">
    <source>
        <dbReference type="EMBL" id="UUX35086.1"/>
    </source>
</evidence>
<feature type="domain" description="CdaR GGDEF-like" evidence="4">
    <location>
        <begin position="310"/>
        <end position="423"/>
    </location>
</feature>
<dbReference type="Pfam" id="PF13556">
    <property type="entry name" value="HTH_30"/>
    <property type="match status" value="1"/>
</dbReference>
<evidence type="ECO:0000256" key="1">
    <source>
        <dbReference type="ARBA" id="ARBA00006754"/>
    </source>
</evidence>
<comment type="similarity">
    <text evidence="1">Belongs to the CdaR family.</text>
</comment>
<dbReference type="PANTHER" id="PTHR33744">
    <property type="entry name" value="CARBOHYDRATE DIACID REGULATOR"/>
    <property type="match status" value="1"/>
</dbReference>
<name>A0ABY5P920_9LACT</name>
<dbReference type="Gene3D" id="1.10.10.2840">
    <property type="entry name" value="PucR C-terminal helix-turn-helix domain"/>
    <property type="match status" value="1"/>
</dbReference>
<evidence type="ECO:0000259" key="3">
    <source>
        <dbReference type="Pfam" id="PF13556"/>
    </source>
</evidence>
<dbReference type="InterPro" id="IPR025736">
    <property type="entry name" value="PucR_C-HTH_dom"/>
</dbReference>
<dbReference type="Pfam" id="PF07905">
    <property type="entry name" value="PucR"/>
    <property type="match status" value="1"/>
</dbReference>
<dbReference type="InterPro" id="IPR041522">
    <property type="entry name" value="CdaR_GGDEF"/>
</dbReference>
<dbReference type="EMBL" id="CP102453">
    <property type="protein sequence ID" value="UUX35086.1"/>
    <property type="molecule type" value="Genomic_DNA"/>
</dbReference>
<dbReference type="RefSeq" id="WP_313794579.1">
    <property type="nucleotide sequence ID" value="NZ_CP102453.1"/>
</dbReference>
<organism evidence="5 6">
    <name type="scientific">Fundicoccus culcitae</name>
    <dbReference type="NCBI Taxonomy" id="2969821"/>
    <lineage>
        <taxon>Bacteria</taxon>
        <taxon>Bacillati</taxon>
        <taxon>Bacillota</taxon>
        <taxon>Bacilli</taxon>
        <taxon>Lactobacillales</taxon>
        <taxon>Aerococcaceae</taxon>
        <taxon>Fundicoccus</taxon>
    </lineage>
</organism>
<sequence length="539" mass="62920">METPFILISDVCENSFFQDNIYFMAGRKGAQNKVSQISVMEVEDYVDFDLGENLLVLTTFSFCQSDECKMLAIIKKLVKKNISGLIVKLNRYITNIPAEILDFANENDFPIFIIDSDIAFRSIINHFYELIIHKQYETIFQMNNMYQSLYNSLTTDMTTEQYIEKLDISDDLDYYIESQDEVFYTSPSLANNNDPYLYDYDEADGHFITKREKYDGFEEVTYQKRTLLVFPIKTASFKLGQIIIFSTAEELSLVERMAFTQLASYLSIKLNELRMNQREKLISNGRIYSELAESTKLNKLKSESLLFSTGISPSENYCIIFVSFIDPNLSYDDIERIINKYSNIFFENSTNYFIGYTATGFRIIFGLGNDPTQKNHLFNNFLKTLKDIFIYENIPFKIGISQPFDDPTQIPSAHLQAKSTIEISRKIPGYQDAIFYRDIWDIDLIRQFINSYQYNQINTKVLNPLIEYDACHQVKLFETLEAVVLNDSLKDVSEKLFIHITTLRYRLDKIEQLTGYNFQTNRGKYVLTTAYFAFVFNEN</sequence>
<dbReference type="InterPro" id="IPR042070">
    <property type="entry name" value="PucR_C-HTH_sf"/>
</dbReference>
<evidence type="ECO:0000313" key="6">
    <source>
        <dbReference type="Proteomes" id="UP001315967"/>
    </source>
</evidence>
<dbReference type="InterPro" id="IPR012914">
    <property type="entry name" value="PucR_dom"/>
</dbReference>
<dbReference type="InterPro" id="IPR051448">
    <property type="entry name" value="CdaR-like_regulators"/>
</dbReference>
<evidence type="ECO:0000259" key="2">
    <source>
        <dbReference type="Pfam" id="PF07905"/>
    </source>
</evidence>
<feature type="domain" description="PucR C-terminal helix-turn-helix" evidence="3">
    <location>
        <begin position="476"/>
        <end position="530"/>
    </location>
</feature>